<keyword evidence="8" id="KW-1185">Reference proteome</keyword>
<sequence>MAVTTPASHVLSIPIAFLALRGGQMVLAIVVLGLSAYGLSSLSFDAVSMCLFTAIATLIITAYNIVSFVALKPAYNYWAVLGLDIFGIIFWITSMGLMASWVSGFNDLYYTPSYSCYPFCYKKRDLVPRTIYADDSYLGAMKATAGLAGFELLLFIISLAITSVFIHKHRGAGGHCMPSSVGTTGPAGGPAGAHAEPKDIEMVAGQPVSQQQVQPPVAYAAPQQQYYAPAPVQQQVA</sequence>
<evidence type="ECO:0000256" key="2">
    <source>
        <dbReference type="ARBA" id="ARBA00022692"/>
    </source>
</evidence>
<accession>A0A9P7YAZ9</accession>
<feature type="domain" description="MARVEL" evidence="6">
    <location>
        <begin position="18"/>
        <end position="160"/>
    </location>
</feature>
<keyword evidence="2 5" id="KW-0812">Transmembrane</keyword>
<proteinExistence type="predicted"/>
<organism evidence="7 8">
    <name type="scientific">Amylocarpus encephaloides</name>
    <dbReference type="NCBI Taxonomy" id="45428"/>
    <lineage>
        <taxon>Eukaryota</taxon>
        <taxon>Fungi</taxon>
        <taxon>Dikarya</taxon>
        <taxon>Ascomycota</taxon>
        <taxon>Pezizomycotina</taxon>
        <taxon>Leotiomycetes</taxon>
        <taxon>Helotiales</taxon>
        <taxon>Helotiales incertae sedis</taxon>
        <taxon>Amylocarpus</taxon>
    </lineage>
</organism>
<evidence type="ECO:0000313" key="8">
    <source>
        <dbReference type="Proteomes" id="UP000824998"/>
    </source>
</evidence>
<feature type="transmembrane region" description="Helical" evidence="5">
    <location>
        <begin position="145"/>
        <end position="166"/>
    </location>
</feature>
<comment type="caution">
    <text evidence="7">The sequence shown here is derived from an EMBL/GenBank/DDBJ whole genome shotgun (WGS) entry which is preliminary data.</text>
</comment>
<evidence type="ECO:0000256" key="3">
    <source>
        <dbReference type="ARBA" id="ARBA00022989"/>
    </source>
</evidence>
<evidence type="ECO:0000256" key="5">
    <source>
        <dbReference type="SAM" id="Phobius"/>
    </source>
</evidence>
<dbReference type="EMBL" id="MU251682">
    <property type="protein sequence ID" value="KAG9230331.1"/>
    <property type="molecule type" value="Genomic_DNA"/>
</dbReference>
<evidence type="ECO:0000259" key="6">
    <source>
        <dbReference type="Pfam" id="PF01284"/>
    </source>
</evidence>
<dbReference type="Proteomes" id="UP000824998">
    <property type="component" value="Unassembled WGS sequence"/>
</dbReference>
<name>A0A9P7YAZ9_9HELO</name>
<dbReference type="OrthoDB" id="5325022at2759"/>
<dbReference type="PANTHER" id="PTHR37451:SF4">
    <property type="entry name" value="MARVEL DOMAIN-CONTAINING PROTEIN"/>
    <property type="match status" value="1"/>
</dbReference>
<protein>
    <recommendedName>
        <fullName evidence="6">MARVEL domain-containing protein</fullName>
    </recommendedName>
</protein>
<comment type="subcellular location">
    <subcellularLocation>
        <location evidence="1">Membrane</location>
        <topology evidence="1">Multi-pass membrane protein</topology>
    </subcellularLocation>
</comment>
<dbReference type="InterPro" id="IPR008253">
    <property type="entry name" value="Marvel"/>
</dbReference>
<feature type="transmembrane region" description="Helical" evidence="5">
    <location>
        <begin position="44"/>
        <end position="66"/>
    </location>
</feature>
<dbReference type="Pfam" id="PF01284">
    <property type="entry name" value="MARVEL"/>
    <property type="match status" value="1"/>
</dbReference>
<dbReference type="PANTHER" id="PTHR37451">
    <property type="entry name" value="MARVEL DOMAIN"/>
    <property type="match status" value="1"/>
</dbReference>
<feature type="transmembrane region" description="Helical" evidence="5">
    <location>
        <begin position="78"/>
        <end position="102"/>
    </location>
</feature>
<evidence type="ECO:0000256" key="1">
    <source>
        <dbReference type="ARBA" id="ARBA00004141"/>
    </source>
</evidence>
<evidence type="ECO:0000313" key="7">
    <source>
        <dbReference type="EMBL" id="KAG9230331.1"/>
    </source>
</evidence>
<keyword evidence="4 5" id="KW-0472">Membrane</keyword>
<keyword evidence="3 5" id="KW-1133">Transmembrane helix</keyword>
<gene>
    <name evidence="7" type="ORF">BJ875DRAFT_431868</name>
</gene>
<dbReference type="GO" id="GO:0016020">
    <property type="term" value="C:membrane"/>
    <property type="evidence" value="ECO:0007669"/>
    <property type="project" value="UniProtKB-SubCell"/>
</dbReference>
<reference evidence="7" key="1">
    <citation type="journal article" date="2021" name="IMA Fungus">
        <title>Genomic characterization of three marine fungi, including Emericellopsis atlantica sp. nov. with signatures of a generalist lifestyle and marine biomass degradation.</title>
        <authorList>
            <person name="Hagestad O.C."/>
            <person name="Hou L."/>
            <person name="Andersen J.H."/>
            <person name="Hansen E.H."/>
            <person name="Altermark B."/>
            <person name="Li C."/>
            <person name="Kuhnert E."/>
            <person name="Cox R.J."/>
            <person name="Crous P.W."/>
            <person name="Spatafora J.W."/>
            <person name="Lail K."/>
            <person name="Amirebrahimi M."/>
            <person name="Lipzen A."/>
            <person name="Pangilinan J."/>
            <person name="Andreopoulos W."/>
            <person name="Hayes R.D."/>
            <person name="Ng V."/>
            <person name="Grigoriev I.V."/>
            <person name="Jackson S.A."/>
            <person name="Sutton T.D.S."/>
            <person name="Dobson A.D.W."/>
            <person name="Rama T."/>
        </authorList>
    </citation>
    <scope>NUCLEOTIDE SEQUENCE</scope>
    <source>
        <strain evidence="7">TRa018bII</strain>
    </source>
</reference>
<dbReference type="AlphaFoldDB" id="A0A9P7YAZ9"/>
<evidence type="ECO:0000256" key="4">
    <source>
        <dbReference type="ARBA" id="ARBA00023136"/>
    </source>
</evidence>